<proteinExistence type="predicted"/>
<keyword evidence="5" id="KW-1185">Reference proteome</keyword>
<feature type="domain" description="Amidohydrolase-related" evidence="3">
    <location>
        <begin position="57"/>
        <end position="155"/>
    </location>
</feature>
<feature type="coiled-coil region" evidence="2">
    <location>
        <begin position="337"/>
        <end position="364"/>
    </location>
</feature>
<dbReference type="PANTHER" id="PTHR43794">
    <property type="entry name" value="AMINOHYDROLASE SSNA-RELATED"/>
    <property type="match status" value="1"/>
</dbReference>
<protein>
    <recommendedName>
        <fullName evidence="3">Amidohydrolase-related domain-containing protein</fullName>
    </recommendedName>
</protein>
<dbReference type="InterPro" id="IPR006680">
    <property type="entry name" value="Amidohydro-rel"/>
</dbReference>
<dbReference type="OrthoDB" id="194468at2759"/>
<gene>
    <name evidence="4" type="ORF">T440DRAFT_512398</name>
</gene>
<accession>A0A6A7APG5</accession>
<reference evidence="4" key="1">
    <citation type="submission" date="2020-01" db="EMBL/GenBank/DDBJ databases">
        <authorList>
            <consortium name="DOE Joint Genome Institute"/>
            <person name="Haridas S."/>
            <person name="Albert R."/>
            <person name="Binder M."/>
            <person name="Bloem J."/>
            <person name="Labutti K."/>
            <person name="Salamov A."/>
            <person name="Andreopoulos B."/>
            <person name="Baker S.E."/>
            <person name="Barry K."/>
            <person name="Bills G."/>
            <person name="Bluhm B.H."/>
            <person name="Cannon C."/>
            <person name="Castanera R."/>
            <person name="Culley D.E."/>
            <person name="Daum C."/>
            <person name="Ezra D."/>
            <person name="Gonzalez J.B."/>
            <person name="Henrissat B."/>
            <person name="Kuo A."/>
            <person name="Liang C."/>
            <person name="Lipzen A."/>
            <person name="Lutzoni F."/>
            <person name="Magnuson J."/>
            <person name="Mondo S."/>
            <person name="Nolan M."/>
            <person name="Ohm R."/>
            <person name="Pangilinan J."/>
            <person name="Park H.-J."/>
            <person name="Ramirez L."/>
            <person name="Alfaro M."/>
            <person name="Sun H."/>
            <person name="Tritt A."/>
            <person name="Yoshinaga Y."/>
            <person name="Zwiers L.-H."/>
            <person name="Turgeon B.G."/>
            <person name="Goodwin S.B."/>
            <person name="Spatafora J.W."/>
            <person name="Crous P.W."/>
            <person name="Grigoriev I.V."/>
        </authorList>
    </citation>
    <scope>NUCLEOTIDE SEQUENCE</scope>
    <source>
        <strain evidence="4">IPT5</strain>
    </source>
</reference>
<dbReference type="Proteomes" id="UP000799423">
    <property type="component" value="Unassembled WGS sequence"/>
</dbReference>
<dbReference type="SUPFAM" id="SSF51338">
    <property type="entry name" value="Composite domain of metallo-dependent hydrolases"/>
    <property type="match status" value="1"/>
</dbReference>
<evidence type="ECO:0000313" key="5">
    <source>
        <dbReference type="Proteomes" id="UP000799423"/>
    </source>
</evidence>
<sequence>MPGAYLFKGGYVATLDESFGDFAAGAVLVEDGVIKAVGSIDDISAPDAEVIDTTDGVVIPGMVDTHRHVSMSLTRGIGVDQSLFHFLSNTYMRGLPATGVDNMYLSALVGSLEALDSGVTTIVDTCETFHSREHAEAELRGLEDSGIRAQYMYGMSGYPYGDVPFGRPAWEARLAHVKELKTQHIWRQSLNGNGIRYADWHGFPLIRECIERGIEPSLGIDTVSAIAPDLLSQMRLALQTQRCLDHDAAQKQRKIAKDMHFSARDALEWGTRNGAKAAGLGDRIGTLTPEKRADVVFICNKHSLSASADPLGTALWWMAIPGNVMGQLVGVDVQDLRARAKEGLKEIMENLSRVRTELNTEEIDEYLLEVERSTRINLAKAYVDQVSAKDAFRS</sequence>
<evidence type="ECO:0000256" key="2">
    <source>
        <dbReference type="SAM" id="Coils"/>
    </source>
</evidence>
<dbReference type="AlphaFoldDB" id="A0A6A7APG5"/>
<dbReference type="SUPFAM" id="SSF51556">
    <property type="entry name" value="Metallo-dependent hydrolases"/>
    <property type="match status" value="1"/>
</dbReference>
<organism evidence="4 5">
    <name type="scientific">Plenodomus tracheiphilus IPT5</name>
    <dbReference type="NCBI Taxonomy" id="1408161"/>
    <lineage>
        <taxon>Eukaryota</taxon>
        <taxon>Fungi</taxon>
        <taxon>Dikarya</taxon>
        <taxon>Ascomycota</taxon>
        <taxon>Pezizomycotina</taxon>
        <taxon>Dothideomycetes</taxon>
        <taxon>Pleosporomycetidae</taxon>
        <taxon>Pleosporales</taxon>
        <taxon>Pleosporineae</taxon>
        <taxon>Leptosphaeriaceae</taxon>
        <taxon>Plenodomus</taxon>
    </lineage>
</organism>
<name>A0A6A7APG5_9PLEO</name>
<dbReference type="EMBL" id="MU006429">
    <property type="protein sequence ID" value="KAF2844049.1"/>
    <property type="molecule type" value="Genomic_DNA"/>
</dbReference>
<dbReference type="InterPro" id="IPR050287">
    <property type="entry name" value="MTA/SAH_deaminase"/>
</dbReference>
<keyword evidence="2" id="KW-0175">Coiled coil</keyword>
<keyword evidence="1" id="KW-0378">Hydrolase</keyword>
<evidence type="ECO:0000256" key="1">
    <source>
        <dbReference type="ARBA" id="ARBA00022801"/>
    </source>
</evidence>
<dbReference type="Pfam" id="PF01979">
    <property type="entry name" value="Amidohydro_1"/>
    <property type="match status" value="2"/>
</dbReference>
<dbReference type="Gene3D" id="3.20.20.140">
    <property type="entry name" value="Metal-dependent hydrolases"/>
    <property type="match status" value="2"/>
</dbReference>
<dbReference type="InterPro" id="IPR011059">
    <property type="entry name" value="Metal-dep_hydrolase_composite"/>
</dbReference>
<dbReference type="PANTHER" id="PTHR43794:SF11">
    <property type="entry name" value="AMIDOHYDROLASE-RELATED DOMAIN-CONTAINING PROTEIN"/>
    <property type="match status" value="1"/>
</dbReference>
<evidence type="ECO:0000313" key="4">
    <source>
        <dbReference type="EMBL" id="KAF2844049.1"/>
    </source>
</evidence>
<dbReference type="InterPro" id="IPR032466">
    <property type="entry name" value="Metal_Hydrolase"/>
</dbReference>
<evidence type="ECO:0000259" key="3">
    <source>
        <dbReference type="Pfam" id="PF01979"/>
    </source>
</evidence>
<feature type="domain" description="Amidohydrolase-related" evidence="3">
    <location>
        <begin position="204"/>
        <end position="298"/>
    </location>
</feature>
<dbReference type="GO" id="GO:0016810">
    <property type="term" value="F:hydrolase activity, acting on carbon-nitrogen (but not peptide) bonds"/>
    <property type="evidence" value="ECO:0007669"/>
    <property type="project" value="InterPro"/>
</dbReference>